<dbReference type="AlphaFoldDB" id="A4G4J1"/>
<dbReference type="eggNOG" id="COG1199">
    <property type="taxonomic scope" value="Bacteria"/>
</dbReference>
<name>A4G4J1_HERAR</name>
<dbReference type="InterPro" id="IPR014013">
    <property type="entry name" value="Helic_SF1/SF2_ATP-bd_DinG/Rad3"/>
</dbReference>
<dbReference type="EMBL" id="CU207211">
    <property type="protein sequence ID" value="CAL61428.1"/>
    <property type="molecule type" value="Genomic_DNA"/>
</dbReference>
<dbReference type="PROSITE" id="PS51193">
    <property type="entry name" value="HELICASE_ATP_BIND_2"/>
    <property type="match status" value="1"/>
</dbReference>
<protein>
    <submittedName>
        <fullName evidence="6">ATP-dependent helicase</fullName>
    </submittedName>
</protein>
<dbReference type="SUPFAM" id="SSF52540">
    <property type="entry name" value="P-loop containing nucleoside triphosphate hydrolases"/>
    <property type="match status" value="2"/>
</dbReference>
<gene>
    <name evidence="6" type="ordered locus">HEAR1253</name>
</gene>
<dbReference type="STRING" id="204773.HEAR1253"/>
<organism evidence="6 7">
    <name type="scientific">Herminiimonas arsenicoxydans</name>
    <dbReference type="NCBI Taxonomy" id="204773"/>
    <lineage>
        <taxon>Bacteria</taxon>
        <taxon>Pseudomonadati</taxon>
        <taxon>Pseudomonadota</taxon>
        <taxon>Betaproteobacteria</taxon>
        <taxon>Burkholderiales</taxon>
        <taxon>Oxalobacteraceae</taxon>
        <taxon>Herminiimonas</taxon>
    </lineage>
</organism>
<dbReference type="Proteomes" id="UP000006697">
    <property type="component" value="Chromosome"/>
</dbReference>
<dbReference type="PANTHER" id="PTHR11472">
    <property type="entry name" value="DNA REPAIR DEAD HELICASE RAD3/XP-D SUBFAMILY MEMBER"/>
    <property type="match status" value="1"/>
</dbReference>
<keyword evidence="1" id="KW-0547">Nucleotide-binding</keyword>
<keyword evidence="7" id="KW-1185">Reference proteome</keyword>
<proteinExistence type="inferred from homology"/>
<dbReference type="GO" id="GO:0016818">
    <property type="term" value="F:hydrolase activity, acting on acid anhydrides, in phosphorus-containing anhydrides"/>
    <property type="evidence" value="ECO:0007669"/>
    <property type="project" value="InterPro"/>
</dbReference>
<keyword evidence="3" id="KW-0067">ATP-binding</keyword>
<sequence length="668" mass="73620">MTAESSALPVVATHDAEIDQLFGVDSPLGHAVGGFRPRQSQTEMAKAIAHAIVHQSTLIAEAGTGTGKTFAYLVPSLLWGGKVIISTGTKNLQDQLFLRDIPTVRKALGAPVSVALLKGRANYVCHFHLERTLQNGRLTSRDDVGYLREISRFMKTTSSGDKAELSKVPETALVWNLVTSTRDTCMGAECQYYQDCFVMKARKEAQQADVVVVNHHLFFADVALKDTGVAELLPSANTIIFDEAHQLPETATLFFGDTISTSNVLELCRDVLAEGLSHARDGADWAGVVSKVERAARDLRLTFPQDIVRLAVNQIAPSSLFFPALETLKDELDGMISVLQKQAERAETIEQCRVRGIEIATRLDAWNKPKGEVIIGQESVLWVEAFSSSLQLHQTPLSIAPIFNKQREGVPRTWIFTSATLAVKNDFNHYSAQMGLWDEPAHSWPSPFDYDSQGLLYVPTGLPQPNSPDYTDAVIDAALPVIEAAGGGAFFLCTTIRAVNRTAERLREEFERRKLPFPLMVQGEAGRTELLDRFRAAGNAVLIGSQSFWEGVDVRGDALSVVIIDKLPFSPPDDPVLAARIEALERKGMNGFMHHQLPAAIINLKQGAGRLIRDETDRGILMICDPRLIAKPYGKRIWQSLPPFKRTRELDVVRTFLASMEVVLDAAE</sequence>
<evidence type="ECO:0000256" key="1">
    <source>
        <dbReference type="ARBA" id="ARBA00022741"/>
    </source>
</evidence>
<dbReference type="HOGENOM" id="CLU_012117_2_2_4"/>
<dbReference type="GO" id="GO:0003678">
    <property type="term" value="F:DNA helicase activity"/>
    <property type="evidence" value="ECO:0007669"/>
    <property type="project" value="TreeGrafter"/>
</dbReference>
<evidence type="ECO:0000256" key="4">
    <source>
        <dbReference type="ARBA" id="ARBA00038058"/>
    </source>
</evidence>
<dbReference type="InterPro" id="IPR045028">
    <property type="entry name" value="DinG/Rad3-like"/>
</dbReference>
<reference evidence="6 7" key="1">
    <citation type="journal article" date="2007" name="PLoS Genet.">
        <title>A tale of two oxidation states: bacterial colonization of arsenic-rich environments.</title>
        <authorList>
            <person name="Muller D."/>
            <person name="Medigue C."/>
            <person name="Koechler S."/>
            <person name="Barbe V."/>
            <person name="Barakat M."/>
            <person name="Talla E."/>
            <person name="Bonnefoy V."/>
            <person name="Krin E."/>
            <person name="Arsene-Ploetze F."/>
            <person name="Carapito C."/>
            <person name="Chandler M."/>
            <person name="Cournoyer B."/>
            <person name="Cruveiller S."/>
            <person name="Dossat C."/>
            <person name="Duval S."/>
            <person name="Heymann M."/>
            <person name="Leize E."/>
            <person name="Lieutaud A."/>
            <person name="Lievremont D."/>
            <person name="Makita Y."/>
            <person name="Mangenot S."/>
            <person name="Nitschke W."/>
            <person name="Ortet P."/>
            <person name="Perdrial N."/>
            <person name="Schoepp B."/>
            <person name="Siguier N."/>
            <person name="Simeonova D.D."/>
            <person name="Rouy Z."/>
            <person name="Segurens B."/>
            <person name="Turlin E."/>
            <person name="Vallenet D."/>
            <person name="Van Dorsselaer A."/>
            <person name="Weiss S."/>
            <person name="Weissenbach J."/>
            <person name="Lett M.C."/>
            <person name="Danchin A."/>
            <person name="Bertin P.N."/>
        </authorList>
    </citation>
    <scope>NUCLEOTIDE SEQUENCE [LARGE SCALE GENOMIC DNA]</scope>
    <source>
        <strain evidence="7">ULPAs1</strain>
    </source>
</reference>
<dbReference type="SMART" id="SM00491">
    <property type="entry name" value="HELICc2"/>
    <property type="match status" value="1"/>
</dbReference>
<dbReference type="InterPro" id="IPR027417">
    <property type="entry name" value="P-loop_NTPase"/>
</dbReference>
<dbReference type="GO" id="GO:0006281">
    <property type="term" value="P:DNA repair"/>
    <property type="evidence" value="ECO:0007669"/>
    <property type="project" value="TreeGrafter"/>
</dbReference>
<dbReference type="Gene3D" id="3.40.50.300">
    <property type="entry name" value="P-loop containing nucleotide triphosphate hydrolases"/>
    <property type="match status" value="2"/>
</dbReference>
<evidence type="ECO:0000313" key="6">
    <source>
        <dbReference type="EMBL" id="CAL61428.1"/>
    </source>
</evidence>
<accession>A4G4J1</accession>
<dbReference type="OrthoDB" id="9805194at2"/>
<evidence type="ECO:0000259" key="5">
    <source>
        <dbReference type="PROSITE" id="PS51193"/>
    </source>
</evidence>
<dbReference type="PANTHER" id="PTHR11472:SF34">
    <property type="entry name" value="REGULATOR OF TELOMERE ELONGATION HELICASE 1"/>
    <property type="match status" value="1"/>
</dbReference>
<dbReference type="KEGG" id="har:HEAR1253"/>
<feature type="domain" description="Helicase ATP-binding" evidence="5">
    <location>
        <begin position="27"/>
        <end position="356"/>
    </location>
</feature>
<evidence type="ECO:0000313" key="7">
    <source>
        <dbReference type="Proteomes" id="UP000006697"/>
    </source>
</evidence>
<dbReference type="InterPro" id="IPR006555">
    <property type="entry name" value="ATP-dep_Helicase_C"/>
</dbReference>
<dbReference type="GO" id="GO:0005524">
    <property type="term" value="F:ATP binding"/>
    <property type="evidence" value="ECO:0007669"/>
    <property type="project" value="UniProtKB-KW"/>
</dbReference>
<comment type="similarity">
    <text evidence="4">Belongs to the helicase family. DinG subfamily.</text>
</comment>
<evidence type="ECO:0000256" key="2">
    <source>
        <dbReference type="ARBA" id="ARBA00022801"/>
    </source>
</evidence>
<dbReference type="Pfam" id="PF13307">
    <property type="entry name" value="Helicase_C_2"/>
    <property type="match status" value="1"/>
</dbReference>
<dbReference type="GO" id="GO:0003676">
    <property type="term" value="F:nucleic acid binding"/>
    <property type="evidence" value="ECO:0007669"/>
    <property type="project" value="InterPro"/>
</dbReference>
<keyword evidence="6" id="KW-0347">Helicase</keyword>
<evidence type="ECO:0000256" key="3">
    <source>
        <dbReference type="ARBA" id="ARBA00022840"/>
    </source>
</evidence>
<keyword evidence="2" id="KW-0378">Hydrolase</keyword>